<dbReference type="GO" id="GO:0071439">
    <property type="term" value="C:clathrin complex"/>
    <property type="evidence" value="ECO:0007669"/>
    <property type="project" value="TreeGrafter"/>
</dbReference>
<dbReference type="GO" id="GO:0006898">
    <property type="term" value="P:receptor-mediated endocytosis"/>
    <property type="evidence" value="ECO:0007669"/>
    <property type="project" value="TreeGrafter"/>
</dbReference>
<dbReference type="GO" id="GO:0009506">
    <property type="term" value="C:plasmodesma"/>
    <property type="evidence" value="ECO:0007669"/>
    <property type="project" value="TreeGrafter"/>
</dbReference>
<dbReference type="EMBL" id="WJXA01000333">
    <property type="protein sequence ID" value="KAF7113172.1"/>
    <property type="molecule type" value="Genomic_DNA"/>
</dbReference>
<dbReference type="Gene3D" id="1.25.40.10">
    <property type="entry name" value="Tetratricopeptide repeat domain"/>
    <property type="match status" value="1"/>
</dbReference>
<dbReference type="GO" id="GO:0009507">
    <property type="term" value="C:chloroplast"/>
    <property type="evidence" value="ECO:0007669"/>
    <property type="project" value="TreeGrafter"/>
</dbReference>
<comment type="caution">
    <text evidence="1">The sequence shown here is derived from an EMBL/GenBank/DDBJ whole genome shotgun (WGS) entry which is preliminary data.</text>
</comment>
<gene>
    <name evidence="1" type="ORF">RHSIM_RhsimUnG0153400</name>
</gene>
<evidence type="ECO:0000313" key="1">
    <source>
        <dbReference type="EMBL" id="KAF7113172.1"/>
    </source>
</evidence>
<reference evidence="1" key="1">
    <citation type="submission" date="2019-11" db="EMBL/GenBank/DDBJ databases">
        <authorList>
            <person name="Liu Y."/>
            <person name="Hou J."/>
            <person name="Li T.-Q."/>
            <person name="Guan C.-H."/>
            <person name="Wu X."/>
            <person name="Wu H.-Z."/>
            <person name="Ling F."/>
            <person name="Zhang R."/>
            <person name="Shi X.-G."/>
            <person name="Ren J.-P."/>
            <person name="Chen E.-F."/>
            <person name="Sun J.-M."/>
        </authorList>
    </citation>
    <scope>NUCLEOTIDE SEQUENCE</scope>
    <source>
        <strain evidence="1">Adult_tree_wgs_1</strain>
        <tissue evidence="1">Leaves</tissue>
    </source>
</reference>
<evidence type="ECO:0008006" key="3">
    <source>
        <dbReference type="Google" id="ProtNLM"/>
    </source>
</evidence>
<evidence type="ECO:0000313" key="2">
    <source>
        <dbReference type="Proteomes" id="UP000626092"/>
    </source>
</evidence>
<organism evidence="1 2">
    <name type="scientific">Rhododendron simsii</name>
    <name type="common">Sims's rhododendron</name>
    <dbReference type="NCBI Taxonomy" id="118357"/>
    <lineage>
        <taxon>Eukaryota</taxon>
        <taxon>Viridiplantae</taxon>
        <taxon>Streptophyta</taxon>
        <taxon>Embryophyta</taxon>
        <taxon>Tracheophyta</taxon>
        <taxon>Spermatophyta</taxon>
        <taxon>Magnoliopsida</taxon>
        <taxon>eudicotyledons</taxon>
        <taxon>Gunneridae</taxon>
        <taxon>Pentapetalae</taxon>
        <taxon>asterids</taxon>
        <taxon>Ericales</taxon>
        <taxon>Ericaceae</taxon>
        <taxon>Ericoideae</taxon>
        <taxon>Rhodoreae</taxon>
        <taxon>Rhododendron</taxon>
    </lineage>
</organism>
<dbReference type="GO" id="GO:0005794">
    <property type="term" value="C:Golgi apparatus"/>
    <property type="evidence" value="ECO:0007669"/>
    <property type="project" value="TreeGrafter"/>
</dbReference>
<dbReference type="PANTHER" id="PTHR10292">
    <property type="entry name" value="CLATHRIN HEAVY CHAIN RELATED"/>
    <property type="match status" value="1"/>
</dbReference>
<dbReference type="GO" id="GO:0032051">
    <property type="term" value="F:clathrin light chain binding"/>
    <property type="evidence" value="ECO:0007669"/>
    <property type="project" value="TreeGrafter"/>
</dbReference>
<protein>
    <recommendedName>
        <fullName evidence="3">Clathrin heavy chain</fullName>
    </recommendedName>
</protein>
<keyword evidence="2" id="KW-1185">Reference proteome</keyword>
<name>A0A834FUG8_RHOSS</name>
<accession>A0A834FUG8</accession>
<dbReference type="InterPro" id="IPR016024">
    <property type="entry name" value="ARM-type_fold"/>
</dbReference>
<dbReference type="InterPro" id="IPR055358">
    <property type="entry name" value="CHCR"/>
</dbReference>
<sequence>MKFKDVAVKVASIELEEHPDLINDMLNVLALRVTIHPYMVAVQSNNVTAVNEALNEIANEKHKLLEMRRVAAYIYKKPNRWKQSTGLSKKDNLYKDAMETASQFGDRELPEGLLIYIIEQRDDGLFIVSSVIVDFEIWHALLNS</sequence>
<dbReference type="AlphaFoldDB" id="A0A834FUG8"/>
<dbReference type="PANTHER" id="PTHR10292:SF34">
    <property type="entry name" value="CLATHRIN HEAVY CHAIN 1-RELATED"/>
    <property type="match status" value="1"/>
</dbReference>
<dbReference type="GO" id="GO:0005886">
    <property type="term" value="C:plasma membrane"/>
    <property type="evidence" value="ECO:0007669"/>
    <property type="project" value="TreeGrafter"/>
</dbReference>
<dbReference type="Proteomes" id="UP000626092">
    <property type="component" value="Unassembled WGS sequence"/>
</dbReference>
<dbReference type="Gene3D" id="1.25.40.730">
    <property type="match status" value="1"/>
</dbReference>
<proteinExistence type="predicted"/>
<dbReference type="SUPFAM" id="SSF48371">
    <property type="entry name" value="ARM repeat"/>
    <property type="match status" value="1"/>
</dbReference>
<dbReference type="InterPro" id="IPR011990">
    <property type="entry name" value="TPR-like_helical_dom_sf"/>
</dbReference>
<dbReference type="Pfam" id="PF00637">
    <property type="entry name" value="Clathrin"/>
    <property type="match status" value="1"/>
</dbReference>
<dbReference type="OrthoDB" id="1741500at2759"/>